<sequence>MSHTTSSIASAIPSSAVHSRSFTVRNGCDFTIWPAIFTDLNQGSAVPDHVTGWEARSNTQETFDVPDNWTAGRIWARRSCDFSNDSDEPSSCLDGGCNGGLICDPDNGTGVPPATVAEFTLHGDGKHDWYDVSLVDGFNLPIHINSTAGCGIASCPVDINSQCPEALKLKGPDDSTVGCNSACSAKIDGKPEDSANCCTGNHSTPETCPSSGVDHYGFFKKSCPDSVAYAFDQTSGTALWTCNSKHGANYTITFCP</sequence>
<dbReference type="AlphaFoldDB" id="A0A0D7BDZ6"/>
<feature type="disulfide bond" evidence="1">
    <location>
        <begin position="163"/>
        <end position="179"/>
    </location>
</feature>
<feature type="disulfide bond" evidence="1">
    <location>
        <begin position="183"/>
        <end position="197"/>
    </location>
</feature>
<feature type="disulfide bond" evidence="1">
    <location>
        <begin position="97"/>
        <end position="103"/>
    </location>
</feature>
<dbReference type="STRING" id="1314674.A0A0D7BDZ6"/>
<feature type="disulfide bond" evidence="1">
    <location>
        <begin position="155"/>
        <end position="223"/>
    </location>
</feature>
<dbReference type="EMBL" id="KN880503">
    <property type="protein sequence ID" value="KIY68415.1"/>
    <property type="molecule type" value="Genomic_DNA"/>
</dbReference>
<dbReference type="PANTHER" id="PTHR31048">
    <property type="entry name" value="OS03G0233200 PROTEIN"/>
    <property type="match status" value="1"/>
</dbReference>
<feature type="disulfide bond" evidence="1">
    <location>
        <begin position="150"/>
        <end position="242"/>
    </location>
</feature>
<gene>
    <name evidence="2" type="ORF">CYLTODRAFT_430910</name>
</gene>
<dbReference type="InterPro" id="IPR037176">
    <property type="entry name" value="Osmotin/thaumatin-like_sf"/>
</dbReference>
<dbReference type="Pfam" id="PF00314">
    <property type="entry name" value="Thaumatin"/>
    <property type="match status" value="1"/>
</dbReference>
<keyword evidence="1" id="KW-1015">Disulfide bond</keyword>
<dbReference type="PIRSF" id="PIRSF002703">
    <property type="entry name" value="Thaumatin"/>
    <property type="match status" value="1"/>
</dbReference>
<dbReference type="InterPro" id="IPR001938">
    <property type="entry name" value="Thaumatin"/>
</dbReference>
<feature type="disulfide bond" evidence="1">
    <location>
        <begin position="28"/>
        <end position="255"/>
    </location>
</feature>
<dbReference type="SMART" id="SM00205">
    <property type="entry name" value="THN"/>
    <property type="match status" value="1"/>
</dbReference>
<reference evidence="2 3" key="1">
    <citation type="journal article" date="2015" name="Fungal Genet. Biol.">
        <title>Evolution of novel wood decay mechanisms in Agaricales revealed by the genome sequences of Fistulina hepatica and Cylindrobasidium torrendii.</title>
        <authorList>
            <person name="Floudas D."/>
            <person name="Held B.W."/>
            <person name="Riley R."/>
            <person name="Nagy L.G."/>
            <person name="Koehler G."/>
            <person name="Ransdell A.S."/>
            <person name="Younus H."/>
            <person name="Chow J."/>
            <person name="Chiniquy J."/>
            <person name="Lipzen A."/>
            <person name="Tritt A."/>
            <person name="Sun H."/>
            <person name="Haridas S."/>
            <person name="LaButti K."/>
            <person name="Ohm R.A."/>
            <person name="Kues U."/>
            <person name="Blanchette R.A."/>
            <person name="Grigoriev I.V."/>
            <person name="Minto R.E."/>
            <person name="Hibbett D.S."/>
        </authorList>
    </citation>
    <scope>NUCLEOTIDE SEQUENCE [LARGE SCALE GENOMIC DNA]</scope>
    <source>
        <strain evidence="2 3">FP15055 ss-10</strain>
    </source>
</reference>
<keyword evidence="3" id="KW-1185">Reference proteome</keyword>
<dbReference type="OrthoDB" id="430315at2759"/>
<evidence type="ECO:0000313" key="3">
    <source>
        <dbReference type="Proteomes" id="UP000054007"/>
    </source>
</evidence>
<accession>A0A0D7BDZ6</accession>
<dbReference type="Proteomes" id="UP000054007">
    <property type="component" value="Unassembled WGS sequence"/>
</dbReference>
<feature type="disulfide bond" evidence="1">
    <location>
        <begin position="80"/>
        <end position="92"/>
    </location>
</feature>
<dbReference type="Gene3D" id="2.60.110.10">
    <property type="entry name" value="Thaumatin"/>
    <property type="match status" value="1"/>
</dbReference>
<evidence type="ECO:0000313" key="2">
    <source>
        <dbReference type="EMBL" id="KIY68415.1"/>
    </source>
</evidence>
<protein>
    <submittedName>
        <fullName evidence="2">Osmotin, thaumatin-like protein</fullName>
    </submittedName>
</protein>
<evidence type="ECO:0000256" key="1">
    <source>
        <dbReference type="PIRSR" id="PIRSR002703-1"/>
    </source>
</evidence>
<feature type="disulfide bond" evidence="1">
    <location>
        <begin position="198"/>
        <end position="208"/>
    </location>
</feature>
<name>A0A0D7BDZ6_9AGAR</name>
<organism evidence="2 3">
    <name type="scientific">Cylindrobasidium torrendii FP15055 ss-10</name>
    <dbReference type="NCBI Taxonomy" id="1314674"/>
    <lineage>
        <taxon>Eukaryota</taxon>
        <taxon>Fungi</taxon>
        <taxon>Dikarya</taxon>
        <taxon>Basidiomycota</taxon>
        <taxon>Agaricomycotina</taxon>
        <taxon>Agaricomycetes</taxon>
        <taxon>Agaricomycetidae</taxon>
        <taxon>Agaricales</taxon>
        <taxon>Marasmiineae</taxon>
        <taxon>Physalacriaceae</taxon>
        <taxon>Cylindrobasidium</taxon>
    </lineage>
</organism>
<proteinExistence type="predicted"/>
<dbReference type="PROSITE" id="PS51367">
    <property type="entry name" value="THAUMATIN_2"/>
    <property type="match status" value="1"/>
</dbReference>
<dbReference type="SUPFAM" id="SSF49870">
    <property type="entry name" value="Osmotin, thaumatin-like protein"/>
    <property type="match status" value="1"/>
</dbReference>